<dbReference type="InterPro" id="IPR038765">
    <property type="entry name" value="Papain-like_cys_pep_sf"/>
</dbReference>
<organism evidence="1">
    <name type="scientific">viral metagenome</name>
    <dbReference type="NCBI Taxonomy" id="1070528"/>
    <lineage>
        <taxon>unclassified sequences</taxon>
        <taxon>metagenomes</taxon>
        <taxon>organismal metagenomes</taxon>
    </lineage>
</organism>
<reference evidence="1" key="1">
    <citation type="submission" date="2020-03" db="EMBL/GenBank/DDBJ databases">
        <title>The deep terrestrial virosphere.</title>
        <authorList>
            <person name="Holmfeldt K."/>
            <person name="Nilsson E."/>
            <person name="Simone D."/>
            <person name="Lopez-Fernandez M."/>
            <person name="Wu X."/>
            <person name="de Brujin I."/>
            <person name="Lundin D."/>
            <person name="Andersson A."/>
            <person name="Bertilsson S."/>
            <person name="Dopson M."/>
        </authorList>
    </citation>
    <scope>NUCLEOTIDE SEQUENCE</scope>
    <source>
        <strain evidence="1">MM415B00849</strain>
    </source>
</reference>
<protein>
    <recommendedName>
        <fullName evidence="2">Agglutinin C-terminal domain-containing protein</fullName>
    </recommendedName>
</protein>
<dbReference type="EMBL" id="MT141458">
    <property type="protein sequence ID" value="QJA61965.1"/>
    <property type="molecule type" value="Genomic_DNA"/>
</dbReference>
<evidence type="ECO:0000313" key="1">
    <source>
        <dbReference type="EMBL" id="QJA61965.1"/>
    </source>
</evidence>
<accession>A0A6M3IY14</accession>
<gene>
    <name evidence="1" type="ORF">MM415B00849_0022</name>
</gene>
<dbReference type="AlphaFoldDB" id="A0A6M3IY14"/>
<dbReference type="Gene3D" id="3.30.460.70">
    <property type="match status" value="1"/>
</dbReference>
<dbReference type="SUPFAM" id="SSF54001">
    <property type="entry name" value="Cysteine proteinases"/>
    <property type="match status" value="1"/>
</dbReference>
<proteinExistence type="predicted"/>
<name>A0A6M3IY14_9ZZZZ</name>
<sequence length="143" mass="16265">MSKFVFSNPVAHLPILTEYQMSGADLSVQMGTLALEKYYLWDYNFWYVSLMDWSKVMKDVAMGMPKYTVDKFDCENFAVLTAARVSERYKLNTCGIAIGQSPWGEHGYNILVTETGFIYYEPQTGDFIEIADGSYAARLVIFG</sequence>
<evidence type="ECO:0008006" key="2">
    <source>
        <dbReference type="Google" id="ProtNLM"/>
    </source>
</evidence>